<protein>
    <recommendedName>
        <fullName evidence="13">Nucleotide-diphospho-sugar transferase</fullName>
    </recommendedName>
</protein>
<evidence type="ECO:0000256" key="7">
    <source>
        <dbReference type="ARBA" id="ARBA00022989"/>
    </source>
</evidence>
<reference evidence="11 12" key="1">
    <citation type="submission" date="2016-08" db="EMBL/GenBank/DDBJ databases">
        <title>A Parts List for Fungal Cellulosomes Revealed by Comparative Genomics.</title>
        <authorList>
            <consortium name="DOE Joint Genome Institute"/>
            <person name="Haitjema C.H."/>
            <person name="Gilmore S.P."/>
            <person name="Henske J.K."/>
            <person name="Solomon K.V."/>
            <person name="De Groot R."/>
            <person name="Kuo A."/>
            <person name="Mondo S.J."/>
            <person name="Salamov A.A."/>
            <person name="Labutti K."/>
            <person name="Zhao Z."/>
            <person name="Chiniquy J."/>
            <person name="Barry K."/>
            <person name="Brewer H.M."/>
            <person name="Purvine S.O."/>
            <person name="Wright A.T."/>
            <person name="Boxma B."/>
            <person name="Van Alen T."/>
            <person name="Hackstein J.H."/>
            <person name="Baker S.E."/>
            <person name="Grigoriev I.V."/>
            <person name="O'Malley M.A."/>
        </authorList>
    </citation>
    <scope>NUCLEOTIDE SEQUENCE [LARGE SCALE GENOMIC DNA]</scope>
    <source>
        <strain evidence="11 12">S4</strain>
    </source>
</reference>
<dbReference type="GO" id="GO:0000033">
    <property type="term" value="F:alpha-1,3-mannosyltransferase activity"/>
    <property type="evidence" value="ECO:0007669"/>
    <property type="project" value="TreeGrafter"/>
</dbReference>
<reference evidence="11 12" key="2">
    <citation type="submission" date="2016-08" db="EMBL/GenBank/DDBJ databases">
        <title>Pervasive Adenine N6-methylation of Active Genes in Fungi.</title>
        <authorList>
            <consortium name="DOE Joint Genome Institute"/>
            <person name="Mondo S.J."/>
            <person name="Dannebaum R.O."/>
            <person name="Kuo R.C."/>
            <person name="Labutti K."/>
            <person name="Haridas S."/>
            <person name="Kuo A."/>
            <person name="Salamov A."/>
            <person name="Ahrendt S.R."/>
            <person name="Lipzen A."/>
            <person name="Sullivan W."/>
            <person name="Andreopoulos W.B."/>
            <person name="Clum A."/>
            <person name="Lindquist E."/>
            <person name="Daum C."/>
            <person name="Ramamoorthy G.K."/>
            <person name="Gryganskyi A."/>
            <person name="Culley D."/>
            <person name="Magnuson J.K."/>
            <person name="James T.Y."/>
            <person name="O'Malley M.A."/>
            <person name="Stajich J.E."/>
            <person name="Spatafora J.W."/>
            <person name="Visel A."/>
            <person name="Grigoriev I.V."/>
        </authorList>
    </citation>
    <scope>NUCLEOTIDE SEQUENCE [LARGE SCALE GENOMIC DNA]</scope>
    <source>
        <strain evidence="11 12">S4</strain>
    </source>
</reference>
<proteinExistence type="inferred from homology"/>
<keyword evidence="9" id="KW-0325">Glycoprotein</keyword>
<dbReference type="OrthoDB" id="430354at2759"/>
<evidence type="ECO:0000256" key="5">
    <source>
        <dbReference type="ARBA" id="ARBA00022692"/>
    </source>
</evidence>
<keyword evidence="7 10" id="KW-1133">Transmembrane helix</keyword>
<evidence type="ECO:0000256" key="6">
    <source>
        <dbReference type="ARBA" id="ARBA00022968"/>
    </source>
</evidence>
<keyword evidence="8 10" id="KW-0472">Membrane</keyword>
<evidence type="ECO:0000313" key="12">
    <source>
        <dbReference type="Proteomes" id="UP000193944"/>
    </source>
</evidence>
<dbReference type="EMBL" id="MCFG01000231">
    <property type="protein sequence ID" value="ORX77879.1"/>
    <property type="molecule type" value="Genomic_DNA"/>
</dbReference>
<evidence type="ECO:0000256" key="10">
    <source>
        <dbReference type="SAM" id="Phobius"/>
    </source>
</evidence>
<sequence>MKRVKRRYIYFTVISIIFICITFVEIFCQYNDIKLVHNLQLKGSNILINNEYNNDNDTYNLDEFMDYYNIENDIEDEKNEEELNKDYIEMLIEKMMFREIDRKLDVHDFIDLRNREELHTALWYSVFGKYDQSNNNEYDLMNYKDSLIEESLFMFNETYAEDTREQKLLTALHKSLYPWLYGFHYSSLSDIIESSNGRGIVINTGDFHFKYARSSIDTIRNVLNCTLPIEVFYCGENDLSEENRSILQEFDNIYITDILPYFNRTIVNLKGWEIKPYSILASRFEEVILMDADALYIRNPEELYEDEGYIKTGTLFFQDRTINPEPNIGSKWLKSWMEDPLPETKNLRFYNELSYHEMESSTVLIHKTKNLLGLLAVCKLNEEKYRNDVLYKMTYGDKETFWIGFDMARQHYYMHPTPCVFVGKMYAYPKGMLRNKLCGLNGHIVNGKLMYWNGSLIKDKNGKIKSLIFFDSYYITSNDTQWASNYECIMLDEQQPIYFDEEEEKTVKKIIDREKELHIILPI</sequence>
<comment type="similarity">
    <text evidence="2">Belongs to the MNN1/MNT family.</text>
</comment>
<evidence type="ECO:0000256" key="4">
    <source>
        <dbReference type="ARBA" id="ARBA00022679"/>
    </source>
</evidence>
<dbReference type="InterPro" id="IPR022751">
    <property type="entry name" value="Alpha_mannosyltransferase"/>
</dbReference>
<keyword evidence="5 10" id="KW-0812">Transmembrane</keyword>
<evidence type="ECO:0000256" key="9">
    <source>
        <dbReference type="ARBA" id="ARBA00023180"/>
    </source>
</evidence>
<dbReference type="SUPFAM" id="SSF53448">
    <property type="entry name" value="Nucleotide-diphospho-sugar transferases"/>
    <property type="match status" value="1"/>
</dbReference>
<accession>A0A1Y1WWE3</accession>
<keyword evidence="4" id="KW-0808">Transferase</keyword>
<dbReference type="GO" id="GO:0005794">
    <property type="term" value="C:Golgi apparatus"/>
    <property type="evidence" value="ECO:0007669"/>
    <property type="project" value="TreeGrafter"/>
</dbReference>
<dbReference type="PANTHER" id="PTHR31392">
    <property type="entry name" value="ALPHA-1,3-MANNOSYLTRANSFERASE MNN1-RELATED"/>
    <property type="match status" value="1"/>
</dbReference>
<dbReference type="Pfam" id="PF11051">
    <property type="entry name" value="Mannosyl_trans3"/>
    <property type="match status" value="1"/>
</dbReference>
<dbReference type="AlphaFoldDB" id="A0A1Y1WWE3"/>
<dbReference type="GO" id="GO:0016020">
    <property type="term" value="C:membrane"/>
    <property type="evidence" value="ECO:0007669"/>
    <property type="project" value="UniProtKB-SubCell"/>
</dbReference>
<dbReference type="PANTHER" id="PTHR31392:SF1">
    <property type="entry name" value="ALPHA-1,3-MANNOSYLTRANSFERASE MNN1-RELATED"/>
    <property type="match status" value="1"/>
</dbReference>
<comment type="caution">
    <text evidence="11">The sequence shown here is derived from an EMBL/GenBank/DDBJ whole genome shotgun (WGS) entry which is preliminary data.</text>
</comment>
<keyword evidence="6" id="KW-0735">Signal-anchor</keyword>
<feature type="transmembrane region" description="Helical" evidence="10">
    <location>
        <begin position="7"/>
        <end position="27"/>
    </location>
</feature>
<dbReference type="STRING" id="1754192.A0A1Y1WWE3"/>
<name>A0A1Y1WWE3_9FUNG</name>
<dbReference type="InterPro" id="IPR029044">
    <property type="entry name" value="Nucleotide-diphossugar_trans"/>
</dbReference>
<evidence type="ECO:0000256" key="2">
    <source>
        <dbReference type="ARBA" id="ARBA00009105"/>
    </source>
</evidence>
<keyword evidence="12" id="KW-1185">Reference proteome</keyword>
<evidence type="ECO:0000256" key="1">
    <source>
        <dbReference type="ARBA" id="ARBA00004606"/>
    </source>
</evidence>
<keyword evidence="3" id="KW-0328">Glycosyltransferase</keyword>
<evidence type="ECO:0000313" key="11">
    <source>
        <dbReference type="EMBL" id="ORX77879.1"/>
    </source>
</evidence>
<evidence type="ECO:0000256" key="8">
    <source>
        <dbReference type="ARBA" id="ARBA00023136"/>
    </source>
</evidence>
<organism evidence="11 12">
    <name type="scientific">Anaeromyces robustus</name>
    <dbReference type="NCBI Taxonomy" id="1754192"/>
    <lineage>
        <taxon>Eukaryota</taxon>
        <taxon>Fungi</taxon>
        <taxon>Fungi incertae sedis</taxon>
        <taxon>Chytridiomycota</taxon>
        <taxon>Chytridiomycota incertae sedis</taxon>
        <taxon>Neocallimastigomycetes</taxon>
        <taxon>Neocallimastigales</taxon>
        <taxon>Neocallimastigaceae</taxon>
        <taxon>Anaeromyces</taxon>
    </lineage>
</organism>
<evidence type="ECO:0008006" key="13">
    <source>
        <dbReference type="Google" id="ProtNLM"/>
    </source>
</evidence>
<gene>
    <name evidence="11" type="ORF">BCR32DRAFT_270373</name>
</gene>
<comment type="subcellular location">
    <subcellularLocation>
        <location evidence="1">Membrane</location>
        <topology evidence="1">Single-pass type II membrane protein</topology>
    </subcellularLocation>
</comment>
<dbReference type="GO" id="GO:0006493">
    <property type="term" value="P:protein O-linked glycosylation"/>
    <property type="evidence" value="ECO:0007669"/>
    <property type="project" value="TreeGrafter"/>
</dbReference>
<dbReference type="Proteomes" id="UP000193944">
    <property type="component" value="Unassembled WGS sequence"/>
</dbReference>
<evidence type="ECO:0000256" key="3">
    <source>
        <dbReference type="ARBA" id="ARBA00022676"/>
    </source>
</evidence>